<dbReference type="EMBL" id="CP022684">
    <property type="protein sequence ID" value="AUM11729.1"/>
    <property type="molecule type" value="Genomic_DNA"/>
</dbReference>
<evidence type="ECO:0000256" key="4">
    <source>
        <dbReference type="ARBA" id="ARBA00023098"/>
    </source>
</evidence>
<keyword evidence="4" id="KW-0443">Lipid metabolism</keyword>
<dbReference type="CDD" id="cd03351">
    <property type="entry name" value="LbH_UDP-GlcNAc_AT"/>
    <property type="match status" value="1"/>
</dbReference>
<dbReference type="NCBIfam" id="TIGR01852">
    <property type="entry name" value="lipid_A_lpxA"/>
    <property type="match status" value="1"/>
</dbReference>
<organism evidence="7 8">
    <name type="scientific">Ketobacter alkanivorans</name>
    <dbReference type="NCBI Taxonomy" id="1917421"/>
    <lineage>
        <taxon>Bacteria</taxon>
        <taxon>Pseudomonadati</taxon>
        <taxon>Pseudomonadota</taxon>
        <taxon>Gammaproteobacteria</taxon>
        <taxon>Pseudomonadales</taxon>
        <taxon>Ketobacteraceae</taxon>
        <taxon>Ketobacter</taxon>
    </lineage>
</organism>
<dbReference type="Proteomes" id="UP000235116">
    <property type="component" value="Chromosome"/>
</dbReference>
<evidence type="ECO:0000313" key="7">
    <source>
        <dbReference type="EMBL" id="AUM11729.1"/>
    </source>
</evidence>
<dbReference type="AlphaFoldDB" id="A0A2K9LH99"/>
<dbReference type="NCBIfam" id="NF003657">
    <property type="entry name" value="PRK05289.1"/>
    <property type="match status" value="1"/>
</dbReference>
<keyword evidence="2" id="KW-0441">Lipid A biosynthesis</keyword>
<dbReference type="InterPro" id="IPR011004">
    <property type="entry name" value="Trimer_LpxA-like_sf"/>
</dbReference>
<accession>A0A2K9LH99</accession>
<dbReference type="OrthoDB" id="9807278at2"/>
<dbReference type="KEGG" id="kak:Kalk_04530"/>
<dbReference type="GO" id="GO:0008780">
    <property type="term" value="F:acyl-[acyl-carrier-protein]-UDP-N-acetylglucosamine O-acyltransferase activity"/>
    <property type="evidence" value="ECO:0007669"/>
    <property type="project" value="InterPro"/>
</dbReference>
<feature type="domain" description="UDP N-acetylglucosamine O-acyltransferase C-terminal" evidence="6">
    <location>
        <begin position="174"/>
        <end position="253"/>
    </location>
</feature>
<keyword evidence="1" id="KW-0444">Lipid biosynthesis</keyword>
<evidence type="ECO:0000256" key="2">
    <source>
        <dbReference type="ARBA" id="ARBA00022556"/>
    </source>
</evidence>
<dbReference type="SUPFAM" id="SSF51161">
    <property type="entry name" value="Trimeric LpxA-like enzymes"/>
    <property type="match status" value="1"/>
</dbReference>
<dbReference type="GO" id="GO:0009245">
    <property type="term" value="P:lipid A biosynthetic process"/>
    <property type="evidence" value="ECO:0007669"/>
    <property type="project" value="UniProtKB-KW"/>
</dbReference>
<evidence type="ECO:0000256" key="1">
    <source>
        <dbReference type="ARBA" id="ARBA00022516"/>
    </source>
</evidence>
<sequence length="255" mass="27773">MIHPQAVVDPKAELAADVEVGPFSYIGPGVEIDSGTVVNSHACIKGPTKIGKRNRIFQFASVGEDCQDKKYKGEPTRLEIGDDNHIRECCTIHRGTIQDEGVTRIGSRNLIMGYVHVAHDCQIGDDNIFAAHATMAGHVHVAHDVIFAGFSGAHQFCHVGPYAMLGMGALTGKDVPAFMMVAGNPARPAGMNFEGMRRRNFSKESMSLLKDAYKTVYMRGLKLEQALAQLEAKPHDPNLQLFIDSIKSSSRGIAR</sequence>
<keyword evidence="8" id="KW-1185">Reference proteome</keyword>
<dbReference type="PANTHER" id="PTHR43480:SF1">
    <property type="entry name" value="ACYL-[ACYL-CARRIER-PROTEIN]--UDP-N-ACETYLGLUCOSAMINE O-ACYLTRANSFERASE, MITOCHONDRIAL-RELATED"/>
    <property type="match status" value="1"/>
</dbReference>
<evidence type="ECO:0000259" key="6">
    <source>
        <dbReference type="Pfam" id="PF13720"/>
    </source>
</evidence>
<dbReference type="RefSeq" id="WP_101893068.1">
    <property type="nucleotide sequence ID" value="NZ_CP022684.1"/>
</dbReference>
<dbReference type="Gene3D" id="2.160.10.10">
    <property type="entry name" value="Hexapeptide repeat proteins"/>
    <property type="match status" value="1"/>
</dbReference>
<dbReference type="Pfam" id="PF13720">
    <property type="entry name" value="Acetyltransf_11"/>
    <property type="match status" value="1"/>
</dbReference>
<evidence type="ECO:0000313" key="8">
    <source>
        <dbReference type="Proteomes" id="UP000235116"/>
    </source>
</evidence>
<protein>
    <submittedName>
        <fullName evidence="7">Acyl-[acyl-carrier-protein]--UDP-N-acetylglucosamine O-acyltransferase</fullName>
    </submittedName>
</protein>
<dbReference type="PIRSF" id="PIRSF000456">
    <property type="entry name" value="UDP-GlcNAc_acltr"/>
    <property type="match status" value="1"/>
</dbReference>
<proteinExistence type="predicted"/>
<dbReference type="GO" id="GO:0016020">
    <property type="term" value="C:membrane"/>
    <property type="evidence" value="ECO:0007669"/>
    <property type="project" value="GOC"/>
</dbReference>
<dbReference type="Gene3D" id="1.20.1180.10">
    <property type="entry name" value="Udp N-acetylglucosamine O-acyltransferase, C-terminal domain"/>
    <property type="match status" value="1"/>
</dbReference>
<name>A0A2K9LH99_9GAMM</name>
<keyword evidence="5 7" id="KW-0012">Acyltransferase</keyword>
<dbReference type="Pfam" id="PF00132">
    <property type="entry name" value="Hexapep"/>
    <property type="match status" value="1"/>
</dbReference>
<dbReference type="InterPro" id="IPR037157">
    <property type="entry name" value="Acetyltransf_C_sf"/>
</dbReference>
<dbReference type="InterPro" id="IPR029098">
    <property type="entry name" value="Acetyltransf_C"/>
</dbReference>
<dbReference type="PANTHER" id="PTHR43480">
    <property type="entry name" value="ACYL-[ACYL-CARRIER-PROTEIN]--UDP-N-ACETYLGLUCOSAMINE O-ACYLTRANSFERASE"/>
    <property type="match status" value="1"/>
</dbReference>
<gene>
    <name evidence="7" type="ORF">Kalk_04530</name>
</gene>
<keyword evidence="3 7" id="KW-0808">Transferase</keyword>
<evidence type="ECO:0000256" key="3">
    <source>
        <dbReference type="ARBA" id="ARBA00022679"/>
    </source>
</evidence>
<dbReference type="InterPro" id="IPR010137">
    <property type="entry name" value="Lipid_A_LpxA"/>
</dbReference>
<dbReference type="InterPro" id="IPR001451">
    <property type="entry name" value="Hexapep"/>
</dbReference>
<reference evidence="8" key="1">
    <citation type="submission" date="2017-08" db="EMBL/GenBank/DDBJ databases">
        <title>Direct submision.</title>
        <authorList>
            <person name="Kim S.-J."/>
            <person name="Rhee S.-K."/>
        </authorList>
    </citation>
    <scope>NUCLEOTIDE SEQUENCE [LARGE SCALE GENOMIC DNA]</scope>
    <source>
        <strain evidence="8">GI5</strain>
    </source>
</reference>
<evidence type="ECO:0000256" key="5">
    <source>
        <dbReference type="ARBA" id="ARBA00023315"/>
    </source>
</evidence>